<evidence type="ECO:0000313" key="2">
    <source>
        <dbReference type="Proteomes" id="UP000593571"/>
    </source>
</evidence>
<sequence>MLDNGLPSYHETGAERCFMNWVMCDPQSQPLNAQEPSVIEYETGLKKTLKTQVSCTRAWPRMCVALRMQHRFFSCHLWPHEKFSLASYLMKKRFWFGLQLVLQGRLVYVVKDSYSTTARPQDDPAKQWRRESLPEDRTWNSTHLAIYFS</sequence>
<proteinExistence type="predicted"/>
<keyword evidence="2" id="KW-1185">Reference proteome</keyword>
<comment type="caution">
    <text evidence="1">The sequence shown here is derived from an EMBL/GenBank/DDBJ whole genome shotgun (WGS) entry which is preliminary data.</text>
</comment>
<organism evidence="1 2">
    <name type="scientific">Rousettus aegyptiacus</name>
    <name type="common">Egyptian fruit bat</name>
    <name type="synonym">Pteropus aegyptiacus</name>
    <dbReference type="NCBI Taxonomy" id="9407"/>
    <lineage>
        <taxon>Eukaryota</taxon>
        <taxon>Metazoa</taxon>
        <taxon>Chordata</taxon>
        <taxon>Craniata</taxon>
        <taxon>Vertebrata</taxon>
        <taxon>Euteleostomi</taxon>
        <taxon>Mammalia</taxon>
        <taxon>Eutheria</taxon>
        <taxon>Laurasiatheria</taxon>
        <taxon>Chiroptera</taxon>
        <taxon>Yinpterochiroptera</taxon>
        <taxon>Pteropodoidea</taxon>
        <taxon>Pteropodidae</taxon>
        <taxon>Rousettinae</taxon>
        <taxon>Rousettus</taxon>
    </lineage>
</organism>
<reference evidence="1 2" key="1">
    <citation type="journal article" date="2020" name="Nature">
        <title>Six reference-quality genomes reveal evolution of bat adaptations.</title>
        <authorList>
            <person name="Jebb D."/>
            <person name="Huang Z."/>
            <person name="Pippel M."/>
            <person name="Hughes G.M."/>
            <person name="Lavrichenko K."/>
            <person name="Devanna P."/>
            <person name="Winkler S."/>
            <person name="Jermiin L.S."/>
            <person name="Skirmuntt E.C."/>
            <person name="Katzourakis A."/>
            <person name="Burkitt-Gray L."/>
            <person name="Ray D.A."/>
            <person name="Sullivan K.A.M."/>
            <person name="Roscito J.G."/>
            <person name="Kirilenko B.M."/>
            <person name="Davalos L.M."/>
            <person name="Corthals A.P."/>
            <person name="Power M.L."/>
            <person name="Jones G."/>
            <person name="Ransome R.D."/>
            <person name="Dechmann D.K.N."/>
            <person name="Locatelli A.G."/>
            <person name="Puechmaille S.J."/>
            <person name="Fedrigo O."/>
            <person name="Jarvis E.D."/>
            <person name="Hiller M."/>
            <person name="Vernes S.C."/>
            <person name="Myers E.W."/>
            <person name="Teeling E.C."/>
        </authorList>
    </citation>
    <scope>NUCLEOTIDE SEQUENCE [LARGE SCALE GENOMIC DNA]</scope>
    <source>
        <strain evidence="1">MRouAeg1</strain>
        <tissue evidence="1">Muscle</tissue>
    </source>
</reference>
<dbReference type="EMBL" id="JACASE010000006">
    <property type="protein sequence ID" value="KAF6456901.1"/>
    <property type="molecule type" value="Genomic_DNA"/>
</dbReference>
<protein>
    <submittedName>
        <fullName evidence="1">Uncharacterized protein</fullName>
    </submittedName>
</protein>
<dbReference type="AlphaFoldDB" id="A0A7J8GAR3"/>
<evidence type="ECO:0000313" key="1">
    <source>
        <dbReference type="EMBL" id="KAF6456901.1"/>
    </source>
</evidence>
<gene>
    <name evidence="1" type="ORF">HJG63_011534</name>
</gene>
<name>A0A7J8GAR3_ROUAE</name>
<dbReference type="Proteomes" id="UP000593571">
    <property type="component" value="Unassembled WGS sequence"/>
</dbReference>
<accession>A0A7J8GAR3</accession>